<sequence>MRGCLETKPERGRNQAKRHNSEDRVTAPQWLQFALQPFYSLVEDDPVYLLVALSARSILNSYVFESLPLPGPMLSSESKSLYQRWREETEQELLIEHRFKDVIEKLQNHMDVYKSINVFRIHLLNQKGLHKYVECEKE</sequence>
<accession>A0AAV2KJL5</accession>
<evidence type="ECO:0000313" key="3">
    <source>
        <dbReference type="Proteomes" id="UP001497482"/>
    </source>
</evidence>
<gene>
    <name evidence="2" type="ORF">KC01_LOCUS19772</name>
</gene>
<evidence type="ECO:0000313" key="2">
    <source>
        <dbReference type="EMBL" id="CAL1590233.1"/>
    </source>
</evidence>
<protein>
    <submittedName>
        <fullName evidence="2">Uncharacterized protein</fullName>
    </submittedName>
</protein>
<feature type="region of interest" description="Disordered" evidence="1">
    <location>
        <begin position="1"/>
        <end position="23"/>
    </location>
</feature>
<name>A0AAV2KJL5_KNICA</name>
<dbReference type="Proteomes" id="UP001497482">
    <property type="component" value="Chromosome 19"/>
</dbReference>
<keyword evidence="3" id="KW-1185">Reference proteome</keyword>
<reference evidence="2 3" key="1">
    <citation type="submission" date="2024-04" db="EMBL/GenBank/DDBJ databases">
        <authorList>
            <person name="Waldvogel A.-M."/>
            <person name="Schoenle A."/>
        </authorList>
    </citation>
    <scope>NUCLEOTIDE SEQUENCE [LARGE SCALE GENOMIC DNA]</scope>
</reference>
<dbReference type="EMBL" id="OZ035841">
    <property type="protein sequence ID" value="CAL1590233.1"/>
    <property type="molecule type" value="Genomic_DNA"/>
</dbReference>
<dbReference type="AlphaFoldDB" id="A0AAV2KJL5"/>
<organism evidence="2 3">
    <name type="scientific">Knipowitschia caucasica</name>
    <name type="common">Caucasian dwarf goby</name>
    <name type="synonym">Pomatoschistus caucasicus</name>
    <dbReference type="NCBI Taxonomy" id="637954"/>
    <lineage>
        <taxon>Eukaryota</taxon>
        <taxon>Metazoa</taxon>
        <taxon>Chordata</taxon>
        <taxon>Craniata</taxon>
        <taxon>Vertebrata</taxon>
        <taxon>Euteleostomi</taxon>
        <taxon>Actinopterygii</taxon>
        <taxon>Neopterygii</taxon>
        <taxon>Teleostei</taxon>
        <taxon>Neoteleostei</taxon>
        <taxon>Acanthomorphata</taxon>
        <taxon>Gobiaria</taxon>
        <taxon>Gobiiformes</taxon>
        <taxon>Gobioidei</taxon>
        <taxon>Gobiidae</taxon>
        <taxon>Gobiinae</taxon>
        <taxon>Knipowitschia</taxon>
    </lineage>
</organism>
<proteinExistence type="predicted"/>
<evidence type="ECO:0000256" key="1">
    <source>
        <dbReference type="SAM" id="MobiDB-lite"/>
    </source>
</evidence>